<gene>
    <name evidence="1" type="ORF">CLV70_1021</name>
</gene>
<protein>
    <submittedName>
        <fullName evidence="1">Uncharacterized protein</fullName>
    </submittedName>
</protein>
<proteinExistence type="predicted"/>
<keyword evidence="2" id="KW-1185">Reference proteome</keyword>
<dbReference type="EMBL" id="PVZG01000002">
    <property type="protein sequence ID" value="PRY31790.1"/>
    <property type="molecule type" value="Genomic_DNA"/>
</dbReference>
<accession>A0A2T0SEF9</accession>
<evidence type="ECO:0000313" key="2">
    <source>
        <dbReference type="Proteomes" id="UP000239209"/>
    </source>
</evidence>
<sequence>MNDPTHPLIHPDTMVNVVNHSRRAWWRPWWSGRESAAGTVSGLPVPSAIRVVDVQQLRALIEAAEGNGLGWHANDVVLRDGDLYVLLPYSFEQEPVRSWKCRVIALVEGMSTEVGKAKIIGYGRLDVSRDVFLKLPRASRKVERQLVHWLGGKAAAAVWKDVRSDQPTGSPPEQG</sequence>
<name>A0A2T0SEF9_9ACTN</name>
<dbReference type="OrthoDB" id="9882971at2"/>
<organism evidence="1 2">
    <name type="scientific">Pseudosporangium ferrugineum</name>
    <dbReference type="NCBI Taxonomy" id="439699"/>
    <lineage>
        <taxon>Bacteria</taxon>
        <taxon>Bacillati</taxon>
        <taxon>Actinomycetota</taxon>
        <taxon>Actinomycetes</taxon>
        <taxon>Micromonosporales</taxon>
        <taxon>Micromonosporaceae</taxon>
        <taxon>Pseudosporangium</taxon>
    </lineage>
</organism>
<dbReference type="RefSeq" id="WP_146163952.1">
    <property type="nucleotide sequence ID" value="NZ_PVZG01000002.1"/>
</dbReference>
<dbReference type="AlphaFoldDB" id="A0A2T0SEF9"/>
<evidence type="ECO:0000313" key="1">
    <source>
        <dbReference type="EMBL" id="PRY31790.1"/>
    </source>
</evidence>
<reference evidence="1 2" key="1">
    <citation type="submission" date="2018-03" db="EMBL/GenBank/DDBJ databases">
        <title>Genomic Encyclopedia of Archaeal and Bacterial Type Strains, Phase II (KMG-II): from individual species to whole genera.</title>
        <authorList>
            <person name="Goeker M."/>
        </authorList>
    </citation>
    <scope>NUCLEOTIDE SEQUENCE [LARGE SCALE GENOMIC DNA]</scope>
    <source>
        <strain evidence="1 2">DSM 45348</strain>
    </source>
</reference>
<comment type="caution">
    <text evidence="1">The sequence shown here is derived from an EMBL/GenBank/DDBJ whole genome shotgun (WGS) entry which is preliminary data.</text>
</comment>
<dbReference type="Proteomes" id="UP000239209">
    <property type="component" value="Unassembled WGS sequence"/>
</dbReference>